<gene>
    <name evidence="1" type="ORF">METZ01_LOCUS329845</name>
</gene>
<dbReference type="PROSITE" id="PS51257">
    <property type="entry name" value="PROKAR_LIPOPROTEIN"/>
    <property type="match status" value="1"/>
</dbReference>
<proteinExistence type="predicted"/>
<reference evidence="1" key="1">
    <citation type="submission" date="2018-05" db="EMBL/GenBank/DDBJ databases">
        <authorList>
            <person name="Lanie J.A."/>
            <person name="Ng W.-L."/>
            <person name="Kazmierczak K.M."/>
            <person name="Andrzejewski T.M."/>
            <person name="Davidsen T.M."/>
            <person name="Wayne K.J."/>
            <person name="Tettelin H."/>
            <person name="Glass J.I."/>
            <person name="Rusch D."/>
            <person name="Podicherti R."/>
            <person name="Tsui H.-C.T."/>
            <person name="Winkler M.E."/>
        </authorList>
    </citation>
    <scope>NUCLEOTIDE SEQUENCE</scope>
</reference>
<organism evidence="1">
    <name type="scientific">marine metagenome</name>
    <dbReference type="NCBI Taxonomy" id="408172"/>
    <lineage>
        <taxon>unclassified sequences</taxon>
        <taxon>metagenomes</taxon>
        <taxon>ecological metagenomes</taxon>
    </lineage>
</organism>
<name>A0A382PYC8_9ZZZZ</name>
<protein>
    <submittedName>
        <fullName evidence="1">Uncharacterized protein</fullName>
    </submittedName>
</protein>
<dbReference type="EMBL" id="UINC01109872">
    <property type="protein sequence ID" value="SVC76991.1"/>
    <property type="molecule type" value="Genomic_DNA"/>
</dbReference>
<feature type="non-terminal residue" evidence="1">
    <location>
        <position position="98"/>
    </location>
</feature>
<dbReference type="AlphaFoldDB" id="A0A382PYC8"/>
<sequence>MSNYLKGIGMVFLSLSLAAVVACGGAATAPAEEAMAVEEDAGTDTGFIDRQLPNPTSEVMTQWAELPDGRTWGSTAGIDIGPDGHVWVYDRCGANGLD</sequence>
<evidence type="ECO:0000313" key="1">
    <source>
        <dbReference type="EMBL" id="SVC76991.1"/>
    </source>
</evidence>
<accession>A0A382PYC8</accession>